<evidence type="ECO:0000313" key="6">
    <source>
        <dbReference type="EMBL" id="MFC3443038.1"/>
    </source>
</evidence>
<dbReference type="SMART" id="SM00028">
    <property type="entry name" value="TPR"/>
    <property type="match status" value="9"/>
</dbReference>
<dbReference type="Gene3D" id="2.60.40.3140">
    <property type="match status" value="1"/>
</dbReference>
<organism evidence="6 7">
    <name type="scientific">Sphingobium rhizovicinum</name>
    <dbReference type="NCBI Taxonomy" id="432308"/>
    <lineage>
        <taxon>Bacteria</taxon>
        <taxon>Pseudomonadati</taxon>
        <taxon>Pseudomonadota</taxon>
        <taxon>Alphaproteobacteria</taxon>
        <taxon>Sphingomonadales</taxon>
        <taxon>Sphingomonadaceae</taxon>
        <taxon>Sphingobium</taxon>
    </lineage>
</organism>
<dbReference type="Pfam" id="PF13432">
    <property type="entry name" value="TPR_16"/>
    <property type="match status" value="2"/>
</dbReference>
<proteinExistence type="predicted"/>
<evidence type="ECO:0000256" key="4">
    <source>
        <dbReference type="SAM" id="SignalP"/>
    </source>
</evidence>
<dbReference type="InterPro" id="IPR050498">
    <property type="entry name" value="Ycf3"/>
</dbReference>
<feature type="domain" description="DUF3857" evidence="5">
    <location>
        <begin position="63"/>
        <end position="213"/>
    </location>
</feature>
<comment type="caution">
    <text evidence="6">The sequence shown here is derived from an EMBL/GenBank/DDBJ whole genome shotgun (WGS) entry which is preliminary data.</text>
</comment>
<reference evidence="7" key="1">
    <citation type="journal article" date="2019" name="Int. J. Syst. Evol. Microbiol.">
        <title>The Global Catalogue of Microorganisms (GCM) 10K type strain sequencing project: providing services to taxonomists for standard genome sequencing and annotation.</title>
        <authorList>
            <consortium name="The Broad Institute Genomics Platform"/>
            <consortium name="The Broad Institute Genome Sequencing Center for Infectious Disease"/>
            <person name="Wu L."/>
            <person name="Ma J."/>
        </authorList>
    </citation>
    <scope>NUCLEOTIDE SEQUENCE [LARGE SCALE GENOMIC DNA]</scope>
    <source>
        <strain evidence="7">CCM 7491</strain>
    </source>
</reference>
<dbReference type="Proteomes" id="UP001595681">
    <property type="component" value="Unassembled WGS sequence"/>
</dbReference>
<evidence type="ECO:0000256" key="1">
    <source>
        <dbReference type="ARBA" id="ARBA00022737"/>
    </source>
</evidence>
<dbReference type="InterPro" id="IPR019734">
    <property type="entry name" value="TPR_rpt"/>
</dbReference>
<feature type="repeat" description="TPR" evidence="3">
    <location>
        <begin position="831"/>
        <end position="864"/>
    </location>
</feature>
<dbReference type="InterPro" id="IPR024618">
    <property type="entry name" value="DUF3857"/>
</dbReference>
<feature type="repeat" description="TPR" evidence="3">
    <location>
        <begin position="729"/>
        <end position="762"/>
    </location>
</feature>
<name>A0ABV7NJW7_9SPHN</name>
<dbReference type="Gene3D" id="1.25.40.10">
    <property type="entry name" value="Tetratricopeptide repeat domain"/>
    <property type="match status" value="4"/>
</dbReference>
<evidence type="ECO:0000313" key="7">
    <source>
        <dbReference type="Proteomes" id="UP001595681"/>
    </source>
</evidence>
<dbReference type="SUPFAM" id="SSF48452">
    <property type="entry name" value="TPR-like"/>
    <property type="match status" value="2"/>
</dbReference>
<dbReference type="InterPro" id="IPR013105">
    <property type="entry name" value="TPR_2"/>
</dbReference>
<keyword evidence="7" id="KW-1185">Reference proteome</keyword>
<dbReference type="InterPro" id="IPR038765">
    <property type="entry name" value="Papain-like_cys_pep_sf"/>
</dbReference>
<sequence>MKHLSVLLAATSLIAVQANAADKPVLAPAPTWVIPAGALPEAKKEAEAPVELLRSDQQVKLEKGRQTVYTDVAMRIGTPQGLAAGNISFPWRPETDDLTVHKLTIRRGDQLIDVLASQSFTVMRREQNLENATLDGVLTANIQPEGLQVGDIVEFAASISSSDPTFQGHVEQVAAGWNGMPIGQARLRMQWPTSLPARLQASRDMPAVKPVRKGDMMSVDYAPGAVEPIIPAKGAPARYAMGRYVELSDFSSWADLGALLAPLYDKAAALPAQGALKDELDRIAALSPDPKKRAQAALTLVQDRIRYVALAMGTGGLVPADADTTWSRRYGDCKGKTALLLGLLHALGIAADAVAVNSLSGDGIDQRLPMVGLFNHVLVRATIGGKTYWLDGTRTGDTDLDRLQVPAYGWGLPLTPKGAALVRMMPAPLDIPDEAVTIRIDATAGLSIPAPITVETVLTGDGAIGTKNALANLTGAAREDALRRYWKGQYDFVEVQSTGATFDPATGQERLTMQGLAKMDWDDGWYETDKMRVGYKADFSRDPGPDQKAPFAVAYPYYSRASETILLPPGFSGKAGADNADVDETVAGIAYKRSAKLEGNVFHVERSERSLIPEFPAADAPAAQAALRRLADKVVYLRKPAGYRPTGKELAAMNAATPDSAKAYFDRGRARMDSGQFKEAVTDFTKASELDPKDEWALANRGMSQVWLGDYAAANKDMDAVALLNPKNPMVFRARGLIAERKGQWAEAVAAYSQSLALNESDSFTLGHRAIAQRAVGNNDAALADAAAALKLDPRWTELHLLRATILRGKGDGEGGVKEGQALEEALPDDGYAHVAAASIYDSFGRWDLAQKAYDRAIAIKPEPYIYINRGQRRPRTDLAGKKADFAEALRLSRDNLDALVAMASLQRDNGDTNGAIQSYSRVIAIAPGYAEALVGRGLAYDRAGNRMAADKDFVSARTSAGGQPQMLNNLCWMKATMPGVSSIVLQTALVDCDAALKPRQDFAPYLDSRGLVLLRLARLDDAIADYDKALGDQGTNPTSLYGRALAWAAKGDRTKAEADRAAAIRLNGKIVEEFAGYGLPWPADAAPR</sequence>
<feature type="repeat" description="TPR" evidence="3">
    <location>
        <begin position="661"/>
        <end position="694"/>
    </location>
</feature>
<feature type="signal peptide" evidence="4">
    <location>
        <begin position="1"/>
        <end position="20"/>
    </location>
</feature>
<protein>
    <submittedName>
        <fullName evidence="6">Tetratricopeptide repeat protein</fullName>
    </submittedName>
</protein>
<evidence type="ECO:0000256" key="3">
    <source>
        <dbReference type="PROSITE-ProRule" id="PRU00339"/>
    </source>
</evidence>
<keyword evidence="1" id="KW-0677">Repeat</keyword>
<dbReference type="Pfam" id="PF13176">
    <property type="entry name" value="TPR_7"/>
    <property type="match status" value="1"/>
</dbReference>
<dbReference type="InterPro" id="IPR011990">
    <property type="entry name" value="TPR-like_helical_dom_sf"/>
</dbReference>
<dbReference type="SUPFAM" id="SSF54001">
    <property type="entry name" value="Cysteine proteinases"/>
    <property type="match status" value="1"/>
</dbReference>
<dbReference type="Gene3D" id="3.10.620.30">
    <property type="match status" value="1"/>
</dbReference>
<dbReference type="Pfam" id="PF12969">
    <property type="entry name" value="DUF3857"/>
    <property type="match status" value="1"/>
</dbReference>
<feature type="chain" id="PRO_5047460047" evidence="4">
    <location>
        <begin position="21"/>
        <end position="1089"/>
    </location>
</feature>
<dbReference type="PROSITE" id="PS50005">
    <property type="entry name" value="TPR"/>
    <property type="match status" value="3"/>
</dbReference>
<dbReference type="PANTHER" id="PTHR44858:SF1">
    <property type="entry name" value="UDP-N-ACETYLGLUCOSAMINE--PEPTIDE N-ACETYLGLUCOSAMINYLTRANSFERASE SPINDLY-RELATED"/>
    <property type="match status" value="1"/>
</dbReference>
<accession>A0ABV7NJW7</accession>
<dbReference type="Pfam" id="PF07719">
    <property type="entry name" value="TPR_2"/>
    <property type="match status" value="1"/>
</dbReference>
<dbReference type="PROSITE" id="PS50293">
    <property type="entry name" value="TPR_REGION"/>
    <property type="match status" value="1"/>
</dbReference>
<keyword evidence="2 3" id="KW-0802">TPR repeat</keyword>
<keyword evidence="4" id="KW-0732">Signal</keyword>
<dbReference type="RefSeq" id="WP_380797360.1">
    <property type="nucleotide sequence ID" value="NZ_JBHRVU010000004.1"/>
</dbReference>
<dbReference type="PANTHER" id="PTHR44858">
    <property type="entry name" value="TETRATRICOPEPTIDE REPEAT PROTEIN 6"/>
    <property type="match status" value="1"/>
</dbReference>
<evidence type="ECO:0000259" key="5">
    <source>
        <dbReference type="Pfam" id="PF12969"/>
    </source>
</evidence>
<gene>
    <name evidence="6" type="ORF">ACFOKF_17855</name>
</gene>
<dbReference type="EMBL" id="JBHRVU010000004">
    <property type="protein sequence ID" value="MFC3443038.1"/>
    <property type="molecule type" value="Genomic_DNA"/>
</dbReference>
<evidence type="ECO:0000256" key="2">
    <source>
        <dbReference type="ARBA" id="ARBA00022803"/>
    </source>
</evidence>